<comment type="caution">
    <text evidence="2">The sequence shown here is derived from an EMBL/GenBank/DDBJ whole genome shotgun (WGS) entry which is preliminary data.</text>
</comment>
<organism evidence="2 3">
    <name type="scientific">Rosa chinensis</name>
    <name type="common">China rose</name>
    <dbReference type="NCBI Taxonomy" id="74649"/>
    <lineage>
        <taxon>Eukaryota</taxon>
        <taxon>Viridiplantae</taxon>
        <taxon>Streptophyta</taxon>
        <taxon>Embryophyta</taxon>
        <taxon>Tracheophyta</taxon>
        <taxon>Spermatophyta</taxon>
        <taxon>Magnoliopsida</taxon>
        <taxon>eudicotyledons</taxon>
        <taxon>Gunneridae</taxon>
        <taxon>Pentapetalae</taxon>
        <taxon>rosids</taxon>
        <taxon>fabids</taxon>
        <taxon>Rosales</taxon>
        <taxon>Rosaceae</taxon>
        <taxon>Rosoideae</taxon>
        <taxon>Rosoideae incertae sedis</taxon>
        <taxon>Rosa</taxon>
    </lineage>
</organism>
<dbReference type="EMBL" id="PDCK01000039">
    <property type="protein sequence ID" value="PRQ60641.1"/>
    <property type="molecule type" value="Genomic_DNA"/>
</dbReference>
<dbReference type="Proteomes" id="UP000238479">
    <property type="component" value="Chromosome 1"/>
</dbReference>
<sequence>MNWGILAYMKSGSSIKRRRLQALDVNKGLGNEQHKREVRADWFSLLLLQPQFIFCVVLFQTYGSFCFHFSYGELIS</sequence>
<keyword evidence="1" id="KW-0472">Membrane</keyword>
<keyword evidence="3" id="KW-1185">Reference proteome</keyword>
<evidence type="ECO:0000256" key="1">
    <source>
        <dbReference type="SAM" id="Phobius"/>
    </source>
</evidence>
<evidence type="ECO:0000313" key="2">
    <source>
        <dbReference type="EMBL" id="PRQ60641.1"/>
    </source>
</evidence>
<dbReference type="Gramene" id="PRQ60641">
    <property type="protein sequence ID" value="PRQ60641"/>
    <property type="gene ID" value="RchiOBHm_Chr1g0383471"/>
</dbReference>
<feature type="transmembrane region" description="Helical" evidence="1">
    <location>
        <begin position="42"/>
        <end position="62"/>
    </location>
</feature>
<reference evidence="2 3" key="1">
    <citation type="journal article" date="2018" name="Nat. Genet.">
        <title>The Rosa genome provides new insights in the design of modern roses.</title>
        <authorList>
            <person name="Bendahmane M."/>
        </authorList>
    </citation>
    <scope>NUCLEOTIDE SEQUENCE [LARGE SCALE GENOMIC DNA]</scope>
    <source>
        <strain evidence="3">cv. Old Blush</strain>
    </source>
</reference>
<dbReference type="AlphaFoldDB" id="A0A2P6SPN8"/>
<keyword evidence="1" id="KW-0812">Transmembrane</keyword>
<gene>
    <name evidence="2" type="ORF">RchiOBHm_Chr1g0383471</name>
</gene>
<protein>
    <submittedName>
        <fullName evidence="2">Uncharacterized protein</fullName>
    </submittedName>
</protein>
<keyword evidence="1" id="KW-1133">Transmembrane helix</keyword>
<evidence type="ECO:0000313" key="3">
    <source>
        <dbReference type="Proteomes" id="UP000238479"/>
    </source>
</evidence>
<accession>A0A2P6SPN8</accession>
<name>A0A2P6SPN8_ROSCH</name>
<proteinExistence type="predicted"/>